<comment type="caution">
    <text evidence="2">The sequence shown here is derived from an EMBL/GenBank/DDBJ whole genome shotgun (WGS) entry which is preliminary data.</text>
</comment>
<proteinExistence type="predicted"/>
<dbReference type="InterPro" id="IPR011008">
    <property type="entry name" value="Dimeric_a/b-barrel"/>
</dbReference>
<dbReference type="Gene3D" id="3.30.70.100">
    <property type="match status" value="1"/>
</dbReference>
<dbReference type="PANTHER" id="PTHR33336">
    <property type="entry name" value="QUINOL MONOOXYGENASE YGIN-RELATED"/>
    <property type="match status" value="1"/>
</dbReference>
<reference evidence="2 3" key="1">
    <citation type="submission" date="2020-08" db="EMBL/GenBank/DDBJ databases">
        <title>Genomic Encyclopedia of Type Strains, Phase IV (KMG-IV): sequencing the most valuable type-strain genomes for metagenomic binning, comparative biology and taxonomic classification.</title>
        <authorList>
            <person name="Goeker M."/>
        </authorList>
    </citation>
    <scope>NUCLEOTIDE SEQUENCE [LARGE SCALE GENOMIC DNA]</scope>
    <source>
        <strain evidence="2 3">DSM 103725</strain>
    </source>
</reference>
<dbReference type="PANTHER" id="PTHR33336:SF1">
    <property type="entry name" value="(4S)-4-HYDROXY-5-PHOSPHONOOXYPENTANE-2,3-DIONE ISOMERASE"/>
    <property type="match status" value="1"/>
</dbReference>
<dbReference type="InterPro" id="IPR050744">
    <property type="entry name" value="AI-2_Isomerase_LsrG"/>
</dbReference>
<accession>A0A7X0LIZ3</accession>
<evidence type="ECO:0000259" key="1">
    <source>
        <dbReference type="PROSITE" id="PS51725"/>
    </source>
</evidence>
<feature type="domain" description="ABM" evidence="1">
    <location>
        <begin position="4"/>
        <end position="93"/>
    </location>
</feature>
<organism evidence="2 3">
    <name type="scientific">Algisphaera agarilytica</name>
    <dbReference type="NCBI Taxonomy" id="1385975"/>
    <lineage>
        <taxon>Bacteria</taxon>
        <taxon>Pseudomonadati</taxon>
        <taxon>Planctomycetota</taxon>
        <taxon>Phycisphaerae</taxon>
        <taxon>Phycisphaerales</taxon>
        <taxon>Phycisphaeraceae</taxon>
        <taxon>Algisphaera</taxon>
    </lineage>
</organism>
<dbReference type="GO" id="GO:0004497">
    <property type="term" value="F:monooxygenase activity"/>
    <property type="evidence" value="ECO:0007669"/>
    <property type="project" value="UniProtKB-KW"/>
</dbReference>
<gene>
    <name evidence="2" type="ORF">HNQ40_000118</name>
</gene>
<dbReference type="GO" id="GO:0005829">
    <property type="term" value="C:cytosol"/>
    <property type="evidence" value="ECO:0007669"/>
    <property type="project" value="TreeGrafter"/>
</dbReference>
<sequence>MSMYVVTVLFEVAPEHVDSFRPEMLKQAENSLKLEPGCHQFDVCFDAEDPGKCFLYEKYTDRAAFDVHLASDHFKTFSETVADWVTGKTVHVWLETPAS</sequence>
<dbReference type="Proteomes" id="UP000541810">
    <property type="component" value="Unassembled WGS sequence"/>
</dbReference>
<keyword evidence="2" id="KW-0560">Oxidoreductase</keyword>
<dbReference type="Pfam" id="PF03992">
    <property type="entry name" value="ABM"/>
    <property type="match status" value="1"/>
</dbReference>
<dbReference type="RefSeq" id="WP_221435313.1">
    <property type="nucleotide sequence ID" value="NZ_JACHGY010000001.1"/>
</dbReference>
<dbReference type="InterPro" id="IPR007138">
    <property type="entry name" value="ABM_dom"/>
</dbReference>
<dbReference type="EMBL" id="JACHGY010000001">
    <property type="protein sequence ID" value="MBB6428312.1"/>
    <property type="molecule type" value="Genomic_DNA"/>
</dbReference>
<dbReference type="AlphaFoldDB" id="A0A7X0LIZ3"/>
<evidence type="ECO:0000313" key="2">
    <source>
        <dbReference type="EMBL" id="MBB6428312.1"/>
    </source>
</evidence>
<dbReference type="PROSITE" id="PS51725">
    <property type="entry name" value="ABM"/>
    <property type="match status" value="1"/>
</dbReference>
<dbReference type="SUPFAM" id="SSF54909">
    <property type="entry name" value="Dimeric alpha+beta barrel"/>
    <property type="match status" value="1"/>
</dbReference>
<evidence type="ECO:0000313" key="3">
    <source>
        <dbReference type="Proteomes" id="UP000541810"/>
    </source>
</evidence>
<protein>
    <submittedName>
        <fullName evidence="2">Quinol monooxygenase YgiN</fullName>
    </submittedName>
</protein>
<name>A0A7X0LIZ3_9BACT</name>
<keyword evidence="2" id="KW-0503">Monooxygenase</keyword>
<keyword evidence="3" id="KW-1185">Reference proteome</keyword>